<keyword evidence="1" id="KW-0472">Membrane</keyword>
<keyword evidence="1" id="KW-0812">Transmembrane</keyword>
<comment type="caution">
    <text evidence="2">The sequence shown here is derived from an EMBL/GenBank/DDBJ whole genome shotgun (WGS) entry which is preliminary data.</text>
</comment>
<protein>
    <submittedName>
        <fullName evidence="2">Uncharacterized protein</fullName>
    </submittedName>
</protein>
<keyword evidence="1" id="KW-1133">Transmembrane helix</keyword>
<accession>A0ABR9J6T3</accession>
<sequence>MNPRLPRTRGRIVKRLAVTAAVIFTGWHLFASFLWIAPPSALRDVVPGNALSDYMIPMFGQSWSVFAPEPINGDYYLDIRAIVDSDGEEEVTDWVRATDVEQSLATYRPFPPRAAKLAVAQASSLRGEWHGLNADQRAVVELNYYQDGDWSDRLEAALLDYSEEPEELEDYLREEWHTIAYATQVAQAVWGEDVTRVQFQVARQDVVPWGQRNDPSAQRPDIQPVPVGWRGVVVQEHQSQEAFADYFCSAPEEVCVVDED</sequence>
<name>A0ABR9J6T3_9MICC</name>
<proteinExistence type="predicted"/>
<dbReference type="InterPro" id="IPR043857">
    <property type="entry name" value="DUF5819"/>
</dbReference>
<keyword evidence="3" id="KW-1185">Reference proteome</keyword>
<evidence type="ECO:0000313" key="3">
    <source>
        <dbReference type="Proteomes" id="UP000636579"/>
    </source>
</evidence>
<reference evidence="2 3" key="1">
    <citation type="submission" date="2020-10" db="EMBL/GenBank/DDBJ databases">
        <title>Sequencing the genomes of 1000 actinobacteria strains.</title>
        <authorList>
            <person name="Klenk H.-P."/>
        </authorList>
    </citation>
    <scope>NUCLEOTIDE SEQUENCE [LARGE SCALE GENOMIC DNA]</scope>
    <source>
        <strain evidence="2 3">DSM 15474</strain>
    </source>
</reference>
<gene>
    <name evidence="2" type="ORF">H4W26_001466</name>
</gene>
<dbReference type="EMBL" id="JADBEE010000001">
    <property type="protein sequence ID" value="MBE1514711.1"/>
    <property type="molecule type" value="Genomic_DNA"/>
</dbReference>
<dbReference type="Proteomes" id="UP000636579">
    <property type="component" value="Unassembled WGS sequence"/>
</dbReference>
<dbReference type="RefSeq" id="WP_192591429.1">
    <property type="nucleotide sequence ID" value="NZ_JADBEE010000001.1"/>
</dbReference>
<organism evidence="2 3">
    <name type="scientific">Nesterenkonia halotolerans</name>
    <dbReference type="NCBI Taxonomy" id="225325"/>
    <lineage>
        <taxon>Bacteria</taxon>
        <taxon>Bacillati</taxon>
        <taxon>Actinomycetota</taxon>
        <taxon>Actinomycetes</taxon>
        <taxon>Micrococcales</taxon>
        <taxon>Micrococcaceae</taxon>
        <taxon>Nesterenkonia</taxon>
    </lineage>
</organism>
<evidence type="ECO:0000256" key="1">
    <source>
        <dbReference type="SAM" id="Phobius"/>
    </source>
</evidence>
<evidence type="ECO:0000313" key="2">
    <source>
        <dbReference type="EMBL" id="MBE1514711.1"/>
    </source>
</evidence>
<feature type="transmembrane region" description="Helical" evidence="1">
    <location>
        <begin position="12"/>
        <end position="37"/>
    </location>
</feature>
<dbReference type="Pfam" id="PF19136">
    <property type="entry name" value="DUF5819"/>
    <property type="match status" value="1"/>
</dbReference>